<name>A0A815TUX2_9BILA</name>
<dbReference type="Proteomes" id="UP000663860">
    <property type="component" value="Unassembled WGS sequence"/>
</dbReference>
<sequence>MSDIEFKSENISPLLKHDIIDVEHNSSNATQEKVRAKEIEQSFKISTNPKQYVVNKNFSRSIKSDVWKLFVFPSKLHTNGKYQVISGFVSCFNCFKTVPYDNSTKYMNKHKCSNSNSPNVSEDISAQENNTKIYEKKFSIPKKDKEKLIS</sequence>
<evidence type="ECO:0000313" key="2">
    <source>
        <dbReference type="Proteomes" id="UP000663860"/>
    </source>
</evidence>
<dbReference type="EMBL" id="CAJNOE010004091">
    <property type="protein sequence ID" value="CAF1508924.1"/>
    <property type="molecule type" value="Genomic_DNA"/>
</dbReference>
<protein>
    <recommendedName>
        <fullName evidence="3">BED-type domain-containing protein</fullName>
    </recommendedName>
</protein>
<proteinExistence type="predicted"/>
<accession>A0A815TUX2</accession>
<evidence type="ECO:0008006" key="3">
    <source>
        <dbReference type="Google" id="ProtNLM"/>
    </source>
</evidence>
<gene>
    <name evidence="1" type="ORF">IZO911_LOCUS45364</name>
</gene>
<evidence type="ECO:0000313" key="1">
    <source>
        <dbReference type="EMBL" id="CAF1508924.1"/>
    </source>
</evidence>
<organism evidence="1 2">
    <name type="scientific">Adineta steineri</name>
    <dbReference type="NCBI Taxonomy" id="433720"/>
    <lineage>
        <taxon>Eukaryota</taxon>
        <taxon>Metazoa</taxon>
        <taxon>Spiralia</taxon>
        <taxon>Gnathifera</taxon>
        <taxon>Rotifera</taxon>
        <taxon>Eurotatoria</taxon>
        <taxon>Bdelloidea</taxon>
        <taxon>Adinetida</taxon>
        <taxon>Adinetidae</taxon>
        <taxon>Adineta</taxon>
    </lineage>
</organism>
<reference evidence="1" key="1">
    <citation type="submission" date="2021-02" db="EMBL/GenBank/DDBJ databases">
        <authorList>
            <person name="Nowell W R."/>
        </authorList>
    </citation>
    <scope>NUCLEOTIDE SEQUENCE</scope>
</reference>
<comment type="caution">
    <text evidence="1">The sequence shown here is derived from an EMBL/GenBank/DDBJ whole genome shotgun (WGS) entry which is preliminary data.</text>
</comment>
<dbReference type="AlphaFoldDB" id="A0A815TUX2"/>